<sequence length="231" mass="24419">MTREDLASLLAQVSHDLAAERDESQTASRICALAVEVVDGCEHATLTVRGRRGRLVVAAATSEVAERLEEHQRTTGAGPTVAAFSSAEPVVGLDLRQEQRWAGWRESAVDQGVASVLALPMVFGARTQAVITLLGAEAGAWSGPAYDVALLYATHAAAALDAAKVITGLESALGTRHQIGVAQGVLMERHRLTTAGAFAVLQRYSSTRNERLADVAAQVVEDAEEAARRPD</sequence>
<name>A0A6J6SBA0_9ZZZZ</name>
<dbReference type="InterPro" id="IPR012074">
    <property type="entry name" value="GAF_ANTAR"/>
</dbReference>
<dbReference type="InterPro" id="IPR036388">
    <property type="entry name" value="WH-like_DNA-bd_sf"/>
</dbReference>
<evidence type="ECO:0000313" key="6">
    <source>
        <dbReference type="EMBL" id="CAB4732096.1"/>
    </source>
</evidence>
<accession>A0A6J6SBA0</accession>
<keyword evidence="2" id="KW-0418">Kinase</keyword>
<dbReference type="PROSITE" id="PS50921">
    <property type="entry name" value="ANTAR"/>
    <property type="match status" value="1"/>
</dbReference>
<dbReference type="InterPro" id="IPR003018">
    <property type="entry name" value="GAF"/>
</dbReference>
<dbReference type="Pfam" id="PF03861">
    <property type="entry name" value="ANTAR"/>
    <property type="match status" value="1"/>
</dbReference>
<dbReference type="GO" id="GO:0016301">
    <property type="term" value="F:kinase activity"/>
    <property type="evidence" value="ECO:0007669"/>
    <property type="project" value="UniProtKB-KW"/>
</dbReference>
<dbReference type="PIRSF" id="PIRSF036625">
    <property type="entry name" value="GAF_ANTAR"/>
    <property type="match status" value="1"/>
</dbReference>
<proteinExistence type="predicted"/>
<dbReference type="SMART" id="SM01012">
    <property type="entry name" value="ANTAR"/>
    <property type="match status" value="1"/>
</dbReference>
<dbReference type="Gene3D" id="3.30.450.40">
    <property type="match status" value="1"/>
</dbReference>
<evidence type="ECO:0000256" key="3">
    <source>
        <dbReference type="ARBA" id="ARBA00023015"/>
    </source>
</evidence>
<dbReference type="EMBL" id="CAEZYQ010000003">
    <property type="protein sequence ID" value="CAB4732096.1"/>
    <property type="molecule type" value="Genomic_DNA"/>
</dbReference>
<evidence type="ECO:0000256" key="1">
    <source>
        <dbReference type="ARBA" id="ARBA00022679"/>
    </source>
</evidence>
<feature type="domain" description="ANTAR" evidence="5">
    <location>
        <begin position="159"/>
        <end position="220"/>
    </location>
</feature>
<keyword evidence="1" id="KW-0808">Transferase</keyword>
<dbReference type="GO" id="GO:0003723">
    <property type="term" value="F:RNA binding"/>
    <property type="evidence" value="ECO:0007669"/>
    <property type="project" value="InterPro"/>
</dbReference>
<gene>
    <name evidence="6" type="ORF">UFOPK2761_00588</name>
</gene>
<keyword evidence="3" id="KW-0805">Transcription regulation</keyword>
<dbReference type="Gene3D" id="1.10.10.10">
    <property type="entry name" value="Winged helix-like DNA-binding domain superfamily/Winged helix DNA-binding domain"/>
    <property type="match status" value="1"/>
</dbReference>
<dbReference type="InterPro" id="IPR005561">
    <property type="entry name" value="ANTAR"/>
</dbReference>
<evidence type="ECO:0000256" key="2">
    <source>
        <dbReference type="ARBA" id="ARBA00022777"/>
    </source>
</evidence>
<organism evidence="6">
    <name type="scientific">freshwater metagenome</name>
    <dbReference type="NCBI Taxonomy" id="449393"/>
    <lineage>
        <taxon>unclassified sequences</taxon>
        <taxon>metagenomes</taxon>
        <taxon>ecological metagenomes</taxon>
    </lineage>
</organism>
<evidence type="ECO:0000256" key="4">
    <source>
        <dbReference type="ARBA" id="ARBA00023163"/>
    </source>
</evidence>
<dbReference type="InterPro" id="IPR029016">
    <property type="entry name" value="GAF-like_dom_sf"/>
</dbReference>
<dbReference type="Pfam" id="PF13185">
    <property type="entry name" value="GAF_2"/>
    <property type="match status" value="1"/>
</dbReference>
<dbReference type="SUPFAM" id="SSF55781">
    <property type="entry name" value="GAF domain-like"/>
    <property type="match status" value="1"/>
</dbReference>
<keyword evidence="4" id="KW-0804">Transcription</keyword>
<dbReference type="SUPFAM" id="SSF52172">
    <property type="entry name" value="CheY-like"/>
    <property type="match status" value="1"/>
</dbReference>
<protein>
    <submittedName>
        <fullName evidence="6">Unannotated protein</fullName>
    </submittedName>
</protein>
<dbReference type="InterPro" id="IPR011006">
    <property type="entry name" value="CheY-like_superfamily"/>
</dbReference>
<evidence type="ECO:0000259" key="5">
    <source>
        <dbReference type="PROSITE" id="PS50921"/>
    </source>
</evidence>
<reference evidence="6" key="1">
    <citation type="submission" date="2020-05" db="EMBL/GenBank/DDBJ databases">
        <authorList>
            <person name="Chiriac C."/>
            <person name="Salcher M."/>
            <person name="Ghai R."/>
            <person name="Kavagutti S V."/>
        </authorList>
    </citation>
    <scope>NUCLEOTIDE SEQUENCE</scope>
</reference>
<dbReference type="AlphaFoldDB" id="A0A6J6SBA0"/>